<reference evidence="2" key="1">
    <citation type="submission" date="2016-05" db="EMBL/GenBank/DDBJ databases">
        <title>Comparative genomics of biotechnologically important yeasts.</title>
        <authorList>
            <consortium name="DOE Joint Genome Institute"/>
            <person name="Riley R."/>
            <person name="Haridas S."/>
            <person name="Wolfe K.H."/>
            <person name="Lopes M.R."/>
            <person name="Hittinger C.T."/>
            <person name="Goker M."/>
            <person name="Salamov A."/>
            <person name="Wisecaver J."/>
            <person name="Long T.M."/>
            <person name="Aerts A.L."/>
            <person name="Barry K."/>
            <person name="Choi C."/>
            <person name="Clum A."/>
            <person name="Coughlan A.Y."/>
            <person name="Deshpande S."/>
            <person name="Douglass A.P."/>
            <person name="Hanson S.J."/>
            <person name="Klenk H.-P."/>
            <person name="Labutti K."/>
            <person name="Lapidus A."/>
            <person name="Lindquist E."/>
            <person name="Lipzen A."/>
            <person name="Meier-Kolthoff J.P."/>
            <person name="Ohm R.A."/>
            <person name="Otillar R.P."/>
            <person name="Pangilinan J."/>
            <person name="Peng Y."/>
            <person name="Rokas A."/>
            <person name="Rosa C.A."/>
            <person name="Scheuner C."/>
            <person name="Sibirny A.A."/>
            <person name="Slot J.C."/>
            <person name="Stielow J.B."/>
            <person name="Sun H."/>
            <person name="Kurtzman C.P."/>
            <person name="Blackwell M."/>
            <person name="Grigoriev I.V."/>
            <person name="Jeffries T.W."/>
        </authorList>
    </citation>
    <scope>NUCLEOTIDE SEQUENCE [LARGE SCALE GENOMIC DNA]</scope>
    <source>
        <strain evidence="2">DSM 1968</strain>
    </source>
</reference>
<name>A0A1D2VDY5_9ASCO</name>
<gene>
    <name evidence="1" type="ORF">ASCRUDRAFT_9116</name>
</gene>
<dbReference type="InParanoid" id="A0A1D2VDY5"/>
<dbReference type="EMBL" id="KV454484">
    <property type="protein sequence ID" value="ODV59918.1"/>
    <property type="molecule type" value="Genomic_DNA"/>
</dbReference>
<proteinExistence type="predicted"/>
<dbReference type="Proteomes" id="UP000095038">
    <property type="component" value="Unassembled WGS sequence"/>
</dbReference>
<keyword evidence="2" id="KW-1185">Reference proteome</keyword>
<evidence type="ECO:0000313" key="1">
    <source>
        <dbReference type="EMBL" id="ODV59918.1"/>
    </source>
</evidence>
<organism evidence="1 2">
    <name type="scientific">Ascoidea rubescens DSM 1968</name>
    <dbReference type="NCBI Taxonomy" id="1344418"/>
    <lineage>
        <taxon>Eukaryota</taxon>
        <taxon>Fungi</taxon>
        <taxon>Dikarya</taxon>
        <taxon>Ascomycota</taxon>
        <taxon>Saccharomycotina</taxon>
        <taxon>Saccharomycetes</taxon>
        <taxon>Ascoideaceae</taxon>
        <taxon>Ascoidea</taxon>
    </lineage>
</organism>
<dbReference type="GeneID" id="30968707"/>
<sequence length="102" mass="11531">MIIAISQDPSESEISSFSKDLNESRKISKDLKKSPYALHFPVPVRSKFRSKFQRIENGNSQPTAFKTAQLSPIVFPPPNLLLALKDNHHFAHRLPLAAVEQH</sequence>
<accession>A0A1D2VDY5</accession>
<evidence type="ECO:0000313" key="2">
    <source>
        <dbReference type="Proteomes" id="UP000095038"/>
    </source>
</evidence>
<protein>
    <submittedName>
        <fullName evidence="1">Uncharacterized protein</fullName>
    </submittedName>
</protein>
<dbReference type="RefSeq" id="XP_020046225.1">
    <property type="nucleotide sequence ID" value="XM_020195071.1"/>
</dbReference>
<dbReference type="AlphaFoldDB" id="A0A1D2VDY5"/>